<dbReference type="PROSITE" id="PS01306">
    <property type="entry name" value="UPF0054"/>
    <property type="match status" value="1"/>
</dbReference>
<dbReference type="GO" id="GO:0008270">
    <property type="term" value="F:zinc ion binding"/>
    <property type="evidence" value="ECO:0007669"/>
    <property type="project" value="UniProtKB-UniRule"/>
</dbReference>
<proteinExistence type="inferred from homology"/>
<dbReference type="AlphaFoldDB" id="A0A1F7TNM4"/>
<feature type="binding site" evidence="7">
    <location>
        <position position="119"/>
    </location>
    <ligand>
        <name>Zn(2+)</name>
        <dbReference type="ChEBI" id="CHEBI:29105"/>
        <note>catalytic</note>
    </ligand>
</feature>
<reference evidence="8 9" key="1">
    <citation type="journal article" date="2016" name="Nat. Commun.">
        <title>Thousands of microbial genomes shed light on interconnected biogeochemical processes in an aquifer system.</title>
        <authorList>
            <person name="Anantharaman K."/>
            <person name="Brown C.T."/>
            <person name="Hug L.A."/>
            <person name="Sharon I."/>
            <person name="Castelle C.J."/>
            <person name="Probst A.J."/>
            <person name="Thomas B.C."/>
            <person name="Singh A."/>
            <person name="Wilkins M.J."/>
            <person name="Karaoz U."/>
            <person name="Brodie E.L."/>
            <person name="Williams K.H."/>
            <person name="Hubbard S.S."/>
            <person name="Banfield J.F."/>
        </authorList>
    </citation>
    <scope>NUCLEOTIDE SEQUENCE [LARGE SCALE GENOMIC DNA]</scope>
</reference>
<dbReference type="InterPro" id="IPR020549">
    <property type="entry name" value="YbeY_CS"/>
</dbReference>
<keyword evidence="7" id="KW-0698">rRNA processing</keyword>
<accession>A0A1F7TNM4</accession>
<dbReference type="Pfam" id="PF02130">
    <property type="entry name" value="YbeY"/>
    <property type="match status" value="1"/>
</dbReference>
<dbReference type="EMBL" id="MGDT01000003">
    <property type="protein sequence ID" value="OGL67144.1"/>
    <property type="molecule type" value="Genomic_DNA"/>
</dbReference>
<comment type="subcellular location">
    <subcellularLocation>
        <location evidence="7">Cytoplasm</location>
    </subcellularLocation>
</comment>
<dbReference type="GO" id="GO:0004521">
    <property type="term" value="F:RNA endonuclease activity"/>
    <property type="evidence" value="ECO:0007669"/>
    <property type="project" value="UniProtKB-UniRule"/>
</dbReference>
<keyword evidence="5 7" id="KW-0378">Hydrolase</keyword>
<keyword evidence="3 7" id="KW-0479">Metal-binding</keyword>
<dbReference type="GO" id="GO:0004222">
    <property type="term" value="F:metalloendopeptidase activity"/>
    <property type="evidence" value="ECO:0007669"/>
    <property type="project" value="InterPro"/>
</dbReference>
<dbReference type="Gene3D" id="3.40.390.30">
    <property type="entry name" value="Metalloproteases ('zincins'), catalytic domain"/>
    <property type="match status" value="1"/>
</dbReference>
<evidence type="ECO:0000256" key="4">
    <source>
        <dbReference type="ARBA" id="ARBA00022759"/>
    </source>
</evidence>
<dbReference type="NCBIfam" id="TIGR00043">
    <property type="entry name" value="rRNA maturation RNase YbeY"/>
    <property type="match status" value="1"/>
</dbReference>
<comment type="caution">
    <text evidence="8">The sequence shown here is derived from an EMBL/GenBank/DDBJ whole genome shotgun (WGS) entry which is preliminary data.</text>
</comment>
<dbReference type="SUPFAM" id="SSF55486">
    <property type="entry name" value="Metalloproteases ('zincins'), catalytic domain"/>
    <property type="match status" value="1"/>
</dbReference>
<name>A0A1F7TNM4_9BACT</name>
<keyword evidence="7" id="KW-0963">Cytoplasm</keyword>
<dbReference type="HAMAP" id="MF_00009">
    <property type="entry name" value="Endoribonucl_YbeY"/>
    <property type="match status" value="1"/>
</dbReference>
<dbReference type="Proteomes" id="UP000177885">
    <property type="component" value="Unassembled WGS sequence"/>
</dbReference>
<comment type="function">
    <text evidence="7">Single strand-specific metallo-endoribonuclease involved in late-stage 70S ribosome quality control and in maturation of the 3' terminus of the 16S rRNA.</text>
</comment>
<keyword evidence="4 7" id="KW-0255">Endonuclease</keyword>
<feature type="binding site" evidence="7">
    <location>
        <position position="125"/>
    </location>
    <ligand>
        <name>Zn(2+)</name>
        <dbReference type="ChEBI" id="CHEBI:29105"/>
        <note>catalytic</note>
    </ligand>
</feature>
<evidence type="ECO:0000256" key="2">
    <source>
        <dbReference type="ARBA" id="ARBA00022722"/>
    </source>
</evidence>
<feature type="binding site" evidence="7">
    <location>
        <position position="115"/>
    </location>
    <ligand>
        <name>Zn(2+)</name>
        <dbReference type="ChEBI" id="CHEBI:29105"/>
        <note>catalytic</note>
    </ligand>
</feature>
<keyword evidence="6 7" id="KW-0862">Zinc</keyword>
<sequence>MIRYELNQSRLKGGRRVKEADVARTLKAVSEALRLRRDTEISVAFVSEKQMRAFNKEWRGKDTVTDVLSFGRLERAEKAERGEMAEILICYEQAKRQAEEMSHSVRDEILFLLVHGILHLSGYDHERPADAKRMFPLQTRILTRLGVDPRI</sequence>
<evidence type="ECO:0000256" key="7">
    <source>
        <dbReference type="HAMAP-Rule" id="MF_00009"/>
    </source>
</evidence>
<evidence type="ECO:0000313" key="8">
    <source>
        <dbReference type="EMBL" id="OGL67144.1"/>
    </source>
</evidence>
<dbReference type="EC" id="3.1.-.-" evidence="7"/>
<evidence type="ECO:0000256" key="1">
    <source>
        <dbReference type="ARBA" id="ARBA00010875"/>
    </source>
</evidence>
<organism evidence="8 9">
    <name type="scientific">Candidatus Uhrbacteria bacterium RIFCSPHIGHO2_01_FULL_63_20</name>
    <dbReference type="NCBI Taxonomy" id="1802385"/>
    <lineage>
        <taxon>Bacteria</taxon>
        <taxon>Candidatus Uhriibacteriota</taxon>
    </lineage>
</organism>
<dbReference type="InterPro" id="IPR002036">
    <property type="entry name" value="YbeY"/>
</dbReference>
<comment type="similarity">
    <text evidence="1 7">Belongs to the endoribonuclease YbeY family.</text>
</comment>
<evidence type="ECO:0000256" key="3">
    <source>
        <dbReference type="ARBA" id="ARBA00022723"/>
    </source>
</evidence>
<evidence type="ECO:0000313" key="9">
    <source>
        <dbReference type="Proteomes" id="UP000177885"/>
    </source>
</evidence>
<protein>
    <recommendedName>
        <fullName evidence="7">Endoribonuclease YbeY</fullName>
        <ecNumber evidence="7">3.1.-.-</ecNumber>
    </recommendedName>
</protein>
<dbReference type="InterPro" id="IPR023091">
    <property type="entry name" value="MetalPrtase_cat_dom_sf_prd"/>
</dbReference>
<keyword evidence="7" id="KW-0690">Ribosome biogenesis</keyword>
<keyword evidence="2 7" id="KW-0540">Nuclease</keyword>
<comment type="cofactor">
    <cofactor evidence="7">
        <name>Zn(2+)</name>
        <dbReference type="ChEBI" id="CHEBI:29105"/>
    </cofactor>
    <text evidence="7">Binds 1 zinc ion.</text>
</comment>
<dbReference type="PANTHER" id="PTHR46986:SF1">
    <property type="entry name" value="ENDORIBONUCLEASE YBEY, CHLOROPLASTIC"/>
    <property type="match status" value="1"/>
</dbReference>
<evidence type="ECO:0000256" key="5">
    <source>
        <dbReference type="ARBA" id="ARBA00022801"/>
    </source>
</evidence>
<evidence type="ECO:0000256" key="6">
    <source>
        <dbReference type="ARBA" id="ARBA00022833"/>
    </source>
</evidence>
<dbReference type="STRING" id="1802385.A2856_03700"/>
<dbReference type="PANTHER" id="PTHR46986">
    <property type="entry name" value="ENDORIBONUCLEASE YBEY, CHLOROPLASTIC"/>
    <property type="match status" value="1"/>
</dbReference>
<dbReference type="GO" id="GO:0005737">
    <property type="term" value="C:cytoplasm"/>
    <property type="evidence" value="ECO:0007669"/>
    <property type="project" value="UniProtKB-SubCell"/>
</dbReference>
<gene>
    <name evidence="7" type="primary">ybeY</name>
    <name evidence="8" type="ORF">A2856_03700</name>
</gene>
<dbReference type="GO" id="GO:0006364">
    <property type="term" value="P:rRNA processing"/>
    <property type="evidence" value="ECO:0007669"/>
    <property type="project" value="UniProtKB-UniRule"/>
</dbReference>